<feature type="chain" id="PRO_5045511552" description="SH3 domain-containing protein" evidence="1">
    <location>
        <begin position="32"/>
        <end position="97"/>
    </location>
</feature>
<keyword evidence="3" id="KW-1185">Reference proteome</keyword>
<reference evidence="3" key="1">
    <citation type="journal article" date="2019" name="Int. J. Syst. Evol. Microbiol.">
        <title>The Global Catalogue of Microorganisms (GCM) 10K type strain sequencing project: providing services to taxonomists for standard genome sequencing and annotation.</title>
        <authorList>
            <consortium name="The Broad Institute Genomics Platform"/>
            <consortium name="The Broad Institute Genome Sequencing Center for Infectious Disease"/>
            <person name="Wu L."/>
            <person name="Ma J."/>
        </authorList>
    </citation>
    <scope>NUCLEOTIDE SEQUENCE [LARGE SCALE GENOMIC DNA]</scope>
    <source>
        <strain evidence="3">JCM 14307</strain>
    </source>
</reference>
<accession>A0ABP4TP96</accession>
<evidence type="ECO:0000313" key="3">
    <source>
        <dbReference type="Proteomes" id="UP001500280"/>
    </source>
</evidence>
<feature type="signal peptide" evidence="1">
    <location>
        <begin position="1"/>
        <end position="31"/>
    </location>
</feature>
<keyword evidence="1" id="KW-0732">Signal</keyword>
<comment type="caution">
    <text evidence="2">The sequence shown here is derived from an EMBL/GenBank/DDBJ whole genome shotgun (WGS) entry which is preliminary data.</text>
</comment>
<dbReference type="Proteomes" id="UP001500280">
    <property type="component" value="Unassembled WGS sequence"/>
</dbReference>
<gene>
    <name evidence="2" type="ORF">GCM10009745_40290</name>
</gene>
<evidence type="ECO:0008006" key="4">
    <source>
        <dbReference type="Google" id="ProtNLM"/>
    </source>
</evidence>
<organism evidence="2 3">
    <name type="scientific">Kribbella yunnanensis</name>
    <dbReference type="NCBI Taxonomy" id="190194"/>
    <lineage>
        <taxon>Bacteria</taxon>
        <taxon>Bacillati</taxon>
        <taxon>Actinomycetota</taxon>
        <taxon>Actinomycetes</taxon>
        <taxon>Propionibacteriales</taxon>
        <taxon>Kribbellaceae</taxon>
        <taxon>Kribbella</taxon>
    </lineage>
</organism>
<name>A0ABP4TP96_9ACTN</name>
<evidence type="ECO:0000313" key="2">
    <source>
        <dbReference type="EMBL" id="GAA1690952.1"/>
    </source>
</evidence>
<dbReference type="EMBL" id="BAAANF010000015">
    <property type="protein sequence ID" value="GAA1690952.1"/>
    <property type="molecule type" value="Genomic_DNA"/>
</dbReference>
<sequence length="97" mass="10251">MGQLVNARRVTALTGALLIAGTALTAVPAHAAGGTVGVRETVCAQDLELRVKPGGARMGTLHKPQTFLVKQISGEWAFGFAYGDINHDGWVQDGWFC</sequence>
<evidence type="ECO:0000256" key="1">
    <source>
        <dbReference type="SAM" id="SignalP"/>
    </source>
</evidence>
<proteinExistence type="predicted"/>
<protein>
    <recommendedName>
        <fullName evidence="4">SH3 domain-containing protein</fullName>
    </recommendedName>
</protein>